<dbReference type="Gene3D" id="3.40.50.1000">
    <property type="entry name" value="HAD superfamily/HAD-like"/>
    <property type="match status" value="1"/>
</dbReference>
<dbReference type="PANTHER" id="PTHR16504:SF4">
    <property type="entry name" value="5'(3')-DEOXYRIBONUCLEOTIDASE"/>
    <property type="match status" value="1"/>
</dbReference>
<dbReference type="PANTHER" id="PTHR16504">
    <property type="entry name" value="5'(3')-DEOXYRIBONUCLEOTIDASE"/>
    <property type="match status" value="1"/>
</dbReference>
<dbReference type="InterPro" id="IPR036412">
    <property type="entry name" value="HAD-like_sf"/>
</dbReference>
<dbReference type="InterPro" id="IPR010708">
    <property type="entry name" value="5'(3')-deoxyribonucleotidase"/>
</dbReference>
<dbReference type="InterPro" id="IPR023214">
    <property type="entry name" value="HAD_sf"/>
</dbReference>
<sequence>MDNVLVDFASAFPKLSSEILAEYESRFDDIPDIFSLMEPMPGAVEAFKELSEKFDTYILSTSPWANPSAWSDKLIWVKKHLGQSAKKRLILSHHKNLNVGDFLIDDRTKNGVNEFKGEHLHFDTPKFPDWNSVVDYLDKRT</sequence>
<dbReference type="EMBL" id="UINC01175816">
    <property type="protein sequence ID" value="SVD82632.1"/>
    <property type="molecule type" value="Genomic_DNA"/>
</dbReference>
<reference evidence="1" key="1">
    <citation type="submission" date="2018-05" db="EMBL/GenBank/DDBJ databases">
        <authorList>
            <person name="Lanie J.A."/>
            <person name="Ng W.-L."/>
            <person name="Kazmierczak K.M."/>
            <person name="Andrzejewski T.M."/>
            <person name="Davidsen T.M."/>
            <person name="Wayne K.J."/>
            <person name="Tettelin H."/>
            <person name="Glass J.I."/>
            <person name="Rusch D."/>
            <person name="Podicherti R."/>
            <person name="Tsui H.-C.T."/>
            <person name="Winkler M.E."/>
        </authorList>
    </citation>
    <scope>NUCLEOTIDE SEQUENCE</scope>
</reference>
<dbReference type="GO" id="GO:0008253">
    <property type="term" value="F:5'-nucleotidase activity"/>
    <property type="evidence" value="ECO:0007669"/>
    <property type="project" value="InterPro"/>
</dbReference>
<dbReference type="GO" id="GO:0009223">
    <property type="term" value="P:pyrimidine deoxyribonucleotide catabolic process"/>
    <property type="evidence" value="ECO:0007669"/>
    <property type="project" value="TreeGrafter"/>
</dbReference>
<accession>A0A382YH62</accession>
<name>A0A382YH62_9ZZZZ</name>
<organism evidence="1">
    <name type="scientific">marine metagenome</name>
    <dbReference type="NCBI Taxonomy" id="408172"/>
    <lineage>
        <taxon>unclassified sequences</taxon>
        <taxon>metagenomes</taxon>
        <taxon>ecological metagenomes</taxon>
    </lineage>
</organism>
<dbReference type="SUPFAM" id="SSF56784">
    <property type="entry name" value="HAD-like"/>
    <property type="match status" value="1"/>
</dbReference>
<evidence type="ECO:0000313" key="1">
    <source>
        <dbReference type="EMBL" id="SVD82632.1"/>
    </source>
</evidence>
<dbReference type="AlphaFoldDB" id="A0A382YH62"/>
<gene>
    <name evidence="1" type="ORF">METZ01_LOCUS435486</name>
</gene>
<proteinExistence type="predicted"/>
<dbReference type="Pfam" id="PF06941">
    <property type="entry name" value="NT5C"/>
    <property type="match status" value="1"/>
</dbReference>
<protein>
    <submittedName>
        <fullName evidence="1">Uncharacterized protein</fullName>
    </submittedName>
</protein>